<sequence>MFTQCPQCHTNFSINDRDLTAAGGKVQCGKCSNTFNALYTLSKHPLSSSEPAEILEISSIDRLSNDNVAESYQLTDTPTPQTATTSRRQSALKWGVLGMLLCALLFTQASYFLSDKLAQGYPILRPWLEQFCAASGCQLSLQRATDKISIINRDVRSHPTVSRALLINVTLQNNASFTQPYPQLKLSFFDINHTLLATRAFQPDEYLSQEIDINSGFPAGKPLSATLELIDPDKQAINFEFELK</sequence>
<keyword evidence="1" id="KW-1133">Transmembrane helix</keyword>
<dbReference type="NCBIfam" id="TIGR02098">
    <property type="entry name" value="MJ0042_CXXC"/>
    <property type="match status" value="1"/>
</dbReference>
<gene>
    <name evidence="3" type="ORF">MNBD_GAMMA17-496</name>
</gene>
<dbReference type="EMBL" id="UOFQ01000034">
    <property type="protein sequence ID" value="VAW86084.1"/>
    <property type="molecule type" value="Genomic_DNA"/>
</dbReference>
<keyword evidence="1" id="KW-0812">Transmembrane</keyword>
<evidence type="ECO:0000256" key="1">
    <source>
        <dbReference type="SAM" id="Phobius"/>
    </source>
</evidence>
<dbReference type="Pfam" id="PF11906">
    <property type="entry name" value="DUF3426"/>
    <property type="match status" value="1"/>
</dbReference>
<proteinExistence type="predicted"/>
<feature type="domain" description="Zinc finger/thioredoxin putative" evidence="2">
    <location>
        <begin position="1"/>
        <end position="36"/>
    </location>
</feature>
<accession>A0A3B0ZX88</accession>
<dbReference type="Pfam" id="PF13717">
    <property type="entry name" value="Zn_ribbon_4"/>
    <property type="match status" value="1"/>
</dbReference>
<evidence type="ECO:0000313" key="3">
    <source>
        <dbReference type="EMBL" id="VAW86084.1"/>
    </source>
</evidence>
<name>A0A3B0ZX88_9ZZZZ</name>
<protein>
    <recommendedName>
        <fullName evidence="2">Zinc finger/thioredoxin putative domain-containing protein</fullName>
    </recommendedName>
</protein>
<dbReference type="InterPro" id="IPR011723">
    <property type="entry name" value="Znf/thioredoxin_put"/>
</dbReference>
<reference evidence="3" key="1">
    <citation type="submission" date="2018-06" db="EMBL/GenBank/DDBJ databases">
        <authorList>
            <person name="Zhirakovskaya E."/>
        </authorList>
    </citation>
    <scope>NUCLEOTIDE SEQUENCE</scope>
</reference>
<dbReference type="InterPro" id="IPR021834">
    <property type="entry name" value="DUF3426"/>
</dbReference>
<keyword evidence="1" id="KW-0472">Membrane</keyword>
<dbReference type="AlphaFoldDB" id="A0A3B0ZX88"/>
<feature type="transmembrane region" description="Helical" evidence="1">
    <location>
        <begin position="94"/>
        <end position="113"/>
    </location>
</feature>
<organism evidence="3">
    <name type="scientific">hydrothermal vent metagenome</name>
    <dbReference type="NCBI Taxonomy" id="652676"/>
    <lineage>
        <taxon>unclassified sequences</taxon>
        <taxon>metagenomes</taxon>
        <taxon>ecological metagenomes</taxon>
    </lineage>
</organism>
<evidence type="ECO:0000259" key="2">
    <source>
        <dbReference type="Pfam" id="PF13717"/>
    </source>
</evidence>